<feature type="compositionally biased region" description="Polar residues" evidence="1">
    <location>
        <begin position="711"/>
        <end position="720"/>
    </location>
</feature>
<accession>A0AA39Q6E3</accession>
<evidence type="ECO:0000256" key="1">
    <source>
        <dbReference type="SAM" id="MobiDB-lite"/>
    </source>
</evidence>
<dbReference type="AlphaFoldDB" id="A0AA39Q6E3"/>
<organism evidence="2 3">
    <name type="scientific">Armillaria luteobubalina</name>
    <dbReference type="NCBI Taxonomy" id="153913"/>
    <lineage>
        <taxon>Eukaryota</taxon>
        <taxon>Fungi</taxon>
        <taxon>Dikarya</taxon>
        <taxon>Basidiomycota</taxon>
        <taxon>Agaricomycotina</taxon>
        <taxon>Agaricomycetes</taxon>
        <taxon>Agaricomycetidae</taxon>
        <taxon>Agaricales</taxon>
        <taxon>Marasmiineae</taxon>
        <taxon>Physalacriaceae</taxon>
        <taxon>Armillaria</taxon>
    </lineage>
</organism>
<sequence>MYDSPSCAMPNILHSKLMFWQMGKKGAKSKAKMPSIPTTSTVNTSESSTASATTLPLCHKNHWTNSSQLQFLVSLIPDYTQTSASGTLSDFKVNCYGTWHDRWPETKGCFFLDRSGAIWAVPVHLLGVNNSPPDSPFPKMVGSTLDLGPEGNLDGCEIARGDDTGLNDLDDSLAEIATALGTAIEERHRRLENWFSNNKPGRHRRGGNLVKFLLAPPRLSQAVHKYSKMYYTNRVLPHIIQEAEDCSVWHNDLKLVKEMTAHAWANEDADIKASVFAEIEREKKVMESSQGAGNDLGVVLTDDEQFTIIESLQHELNDKFKHVAKFIPWRFVVIAGGYNPHLGSTDGKDFIKSFDAAAAAGCAPGTLPGDRRCFSEYFGVPFMHHVKKMHREDNHTSKGPSTSESDDLGLVNTGAGPAMRKEASVLAKVPLMPLISTSSSKLPVPEPVPPPSEVPLPSIPTFSSILEQANLPTEVSQLSMRQLVEQTPTSFHISSESASATMPLQPIQPPDTTRILCQQILPTTHLISSNVDMPVGHTSPQSQPLFLPGSPDAEDIFPQWNSDFSSDDQLPWQSAAEASTSELQGLYSFSGDLPSSGQSFDSVLGTGLNFASPDWTLDPSWLQLQNITLPHTTGTQWPHSMVFGNPVLTECDASVNMTQLPLTISSISSTTTAESSSIVPNAPSPNMVLNLHAKVLLTDAITNINPPPNGASRSNATATNPDAGPALEGTAPKAPASAITSIPTPPSIPAPPDVSNTSHPSQQCKPPRPKEVTTLSGSGKEKPPAWIIDCKELLGDGSFGEAWLNLVEKWHQLELDIWSSDSSPAGKLLLKCHPRLLTLWLNGPRSFEQGPSIPELSRFDDNMVSWWNQLNPAWRRSTTGLPKANYSKSLMTLCKGGQHGLVTVVFGLYWWRRWIGTTSDTNIWLQMVDEVEKVIDSVFCADSLSTLKQGQKCSNSDGDLDGNRKHVKV</sequence>
<gene>
    <name evidence="2" type="ORF">EDD18DRAFT_1106039</name>
</gene>
<feature type="region of interest" description="Disordered" evidence="1">
    <location>
        <begin position="950"/>
        <end position="969"/>
    </location>
</feature>
<feature type="compositionally biased region" description="Polar residues" evidence="1">
    <location>
        <begin position="754"/>
        <end position="764"/>
    </location>
</feature>
<feature type="region of interest" description="Disordered" evidence="1">
    <location>
        <begin position="704"/>
        <end position="783"/>
    </location>
</feature>
<dbReference type="Proteomes" id="UP001175228">
    <property type="component" value="Unassembled WGS sequence"/>
</dbReference>
<keyword evidence="3" id="KW-1185">Reference proteome</keyword>
<evidence type="ECO:0000313" key="3">
    <source>
        <dbReference type="Proteomes" id="UP001175228"/>
    </source>
</evidence>
<comment type="caution">
    <text evidence="2">The sequence shown here is derived from an EMBL/GenBank/DDBJ whole genome shotgun (WGS) entry which is preliminary data.</text>
</comment>
<proteinExistence type="predicted"/>
<reference evidence="2" key="1">
    <citation type="submission" date="2023-06" db="EMBL/GenBank/DDBJ databases">
        <authorList>
            <consortium name="Lawrence Berkeley National Laboratory"/>
            <person name="Ahrendt S."/>
            <person name="Sahu N."/>
            <person name="Indic B."/>
            <person name="Wong-Bajracharya J."/>
            <person name="Merenyi Z."/>
            <person name="Ke H.-M."/>
            <person name="Monk M."/>
            <person name="Kocsube S."/>
            <person name="Drula E."/>
            <person name="Lipzen A."/>
            <person name="Balint B."/>
            <person name="Henrissat B."/>
            <person name="Andreopoulos B."/>
            <person name="Martin F.M."/>
            <person name="Harder C.B."/>
            <person name="Rigling D."/>
            <person name="Ford K.L."/>
            <person name="Foster G.D."/>
            <person name="Pangilinan J."/>
            <person name="Papanicolaou A."/>
            <person name="Barry K."/>
            <person name="LaButti K."/>
            <person name="Viragh M."/>
            <person name="Koriabine M."/>
            <person name="Yan M."/>
            <person name="Riley R."/>
            <person name="Champramary S."/>
            <person name="Plett K.L."/>
            <person name="Tsai I.J."/>
            <person name="Slot J."/>
            <person name="Sipos G."/>
            <person name="Plett J."/>
            <person name="Nagy L.G."/>
            <person name="Grigoriev I.V."/>
        </authorList>
    </citation>
    <scope>NUCLEOTIDE SEQUENCE</scope>
    <source>
        <strain evidence="2">HWK02</strain>
    </source>
</reference>
<evidence type="ECO:0000313" key="2">
    <source>
        <dbReference type="EMBL" id="KAK0496161.1"/>
    </source>
</evidence>
<protein>
    <submittedName>
        <fullName evidence="2">Uncharacterized protein</fullName>
    </submittedName>
</protein>
<feature type="compositionally biased region" description="Pro residues" evidence="1">
    <location>
        <begin position="743"/>
        <end position="752"/>
    </location>
</feature>
<name>A0AA39Q6E3_9AGAR</name>
<dbReference type="EMBL" id="JAUEPU010000016">
    <property type="protein sequence ID" value="KAK0496161.1"/>
    <property type="molecule type" value="Genomic_DNA"/>
</dbReference>